<dbReference type="Pfam" id="PF09586">
    <property type="entry name" value="YfhO"/>
    <property type="match status" value="1"/>
</dbReference>
<dbReference type="Proteomes" id="UP000824132">
    <property type="component" value="Unassembled WGS sequence"/>
</dbReference>
<evidence type="ECO:0000313" key="3">
    <source>
        <dbReference type="Proteomes" id="UP000824132"/>
    </source>
</evidence>
<gene>
    <name evidence="2" type="ORF">H9727_02355</name>
</gene>
<comment type="caution">
    <text evidence="2">The sequence shown here is derived from an EMBL/GenBank/DDBJ whole genome shotgun (WGS) entry which is preliminary data.</text>
</comment>
<name>A0A9D2ICT6_9FIRM</name>
<reference evidence="2" key="1">
    <citation type="journal article" date="2021" name="PeerJ">
        <title>Extensive microbial diversity within the chicken gut microbiome revealed by metagenomics and culture.</title>
        <authorList>
            <person name="Gilroy R."/>
            <person name="Ravi A."/>
            <person name="Getino M."/>
            <person name="Pursley I."/>
            <person name="Horton D.L."/>
            <person name="Alikhan N.F."/>
            <person name="Baker D."/>
            <person name="Gharbi K."/>
            <person name="Hall N."/>
            <person name="Watson M."/>
            <person name="Adriaenssens E.M."/>
            <person name="Foster-Nyarko E."/>
            <person name="Jarju S."/>
            <person name="Secka A."/>
            <person name="Antonio M."/>
            <person name="Oren A."/>
            <person name="Chaudhuri R.R."/>
            <person name="La Ragione R."/>
            <person name="Hildebrand F."/>
            <person name="Pallen M.J."/>
        </authorList>
    </citation>
    <scope>NUCLEOTIDE SEQUENCE</scope>
    <source>
        <strain evidence="2">CHK187-5294</strain>
    </source>
</reference>
<dbReference type="AlphaFoldDB" id="A0A9D2ICT6"/>
<dbReference type="InterPro" id="IPR018580">
    <property type="entry name" value="Uncharacterised_YfhO"/>
</dbReference>
<dbReference type="PANTHER" id="PTHR38454:SF1">
    <property type="entry name" value="INTEGRAL MEMBRANE PROTEIN"/>
    <property type="match status" value="1"/>
</dbReference>
<feature type="transmembrane region" description="Helical" evidence="1">
    <location>
        <begin position="357"/>
        <end position="373"/>
    </location>
</feature>
<feature type="transmembrane region" description="Helical" evidence="1">
    <location>
        <begin position="240"/>
        <end position="267"/>
    </location>
</feature>
<keyword evidence="1" id="KW-1133">Transmembrane helix</keyword>
<dbReference type="PANTHER" id="PTHR38454">
    <property type="entry name" value="INTEGRAL MEMBRANE PROTEIN-RELATED"/>
    <property type="match status" value="1"/>
</dbReference>
<dbReference type="EMBL" id="DXCL01000012">
    <property type="protein sequence ID" value="HIZ03108.1"/>
    <property type="molecule type" value="Genomic_DNA"/>
</dbReference>
<proteinExistence type="predicted"/>
<feature type="transmembrane region" description="Helical" evidence="1">
    <location>
        <begin position="424"/>
        <end position="446"/>
    </location>
</feature>
<keyword evidence="1" id="KW-0812">Transmembrane</keyword>
<evidence type="ECO:0000313" key="2">
    <source>
        <dbReference type="EMBL" id="HIZ03108.1"/>
    </source>
</evidence>
<feature type="transmembrane region" description="Helical" evidence="1">
    <location>
        <begin position="18"/>
        <end position="39"/>
    </location>
</feature>
<keyword evidence="1" id="KW-0472">Membrane</keyword>
<feature type="transmembrane region" description="Helical" evidence="1">
    <location>
        <begin position="140"/>
        <end position="158"/>
    </location>
</feature>
<feature type="transmembrane region" description="Helical" evidence="1">
    <location>
        <begin position="333"/>
        <end position="351"/>
    </location>
</feature>
<feature type="transmembrane region" description="Helical" evidence="1">
    <location>
        <begin position="191"/>
        <end position="220"/>
    </location>
</feature>
<accession>A0A9D2ICT6</accession>
<feature type="transmembrane region" description="Helical" evidence="1">
    <location>
        <begin position="112"/>
        <end position="133"/>
    </location>
</feature>
<protein>
    <submittedName>
        <fullName evidence="2">YfhO family protein</fullName>
    </submittedName>
</protein>
<feature type="transmembrane region" description="Helical" evidence="1">
    <location>
        <begin position="394"/>
        <end position="418"/>
    </location>
</feature>
<feature type="transmembrane region" description="Helical" evidence="1">
    <location>
        <begin position="879"/>
        <end position="898"/>
    </location>
</feature>
<feature type="transmembrane region" description="Helical" evidence="1">
    <location>
        <begin position="479"/>
        <end position="498"/>
    </location>
</feature>
<evidence type="ECO:0000256" key="1">
    <source>
        <dbReference type="SAM" id="Phobius"/>
    </source>
</evidence>
<organism evidence="2 3">
    <name type="scientific">Candidatus Borkfalkia avistercoris</name>
    <dbReference type="NCBI Taxonomy" id="2838504"/>
    <lineage>
        <taxon>Bacteria</taxon>
        <taxon>Bacillati</taxon>
        <taxon>Bacillota</taxon>
        <taxon>Clostridia</taxon>
        <taxon>Christensenellales</taxon>
        <taxon>Christensenellaceae</taxon>
        <taxon>Candidatus Borkfalkia</taxon>
    </lineage>
</organism>
<feature type="transmembrane region" description="Helical" evidence="1">
    <location>
        <begin position="301"/>
        <end position="321"/>
    </location>
</feature>
<reference evidence="2" key="2">
    <citation type="submission" date="2021-04" db="EMBL/GenBank/DDBJ databases">
        <authorList>
            <person name="Gilroy R."/>
        </authorList>
    </citation>
    <scope>NUCLEOTIDE SEQUENCE</scope>
    <source>
        <strain evidence="2">CHK187-5294</strain>
    </source>
</reference>
<sequence length="907" mass="99999">MRCSAVLKKLNEKRGAKLWLYFFAAAAIALFVLLLPFIVRGHHLIWASQAADGATQHLSFLAYLREVGWLKAVGSYDFRLGLGMDFMSAMSFMSLFDPFNVFVFILPFDVVWVYDVIMVLKFFAAGAAMFAYLRYRRVQGGYAVIFSLLYMLCGYILYTFVRHLNLTSGAIYLPLMIMGLEQVYRRKNPFVFLGFSFLCLINSFYMFFFNSVFVVLYAFLYHAEICKEEQKPYLRTLIPSLWRVAAFYLAAIFAAGFVLLPSAYAYLHAARGGSKGLDWFDLKNLLLELLSFVAPTVGTNYAALCMNLFLLVLAIGAVLFARGRTFAYKVCTVALTAGFLIPLFGYFMNIFNYSNNRWSYILSFCIFSMLALQSKEWEEREYSVPERRKLAKALCVYFGLVALFGGAYGIAACAQSSLSSGVKGALIALMCAALLAVLGVVVWAFLPRSFLADKPADGVAVSPKILDNRAARALAKPSVLSVLSVPLALVLAFCYYVGYSAQHGGAAVYRGLYSADEAYVSAQNETEFFRTDVQAADTWWGSFTNRSVNNKYMGTVLYNSMNADAVYGFLAENQVYNPPRNLGMSGLDDRPALQSLLSVKYYYGTSGGYGFHKLEGRENLYENENYIPFGFMYENTVSEEYYNSLDPVLKQHAMLSAMAVEGEGTLSSVPTGGLLSLPLAFSEGNAKNFVLKGKDTVTLTVSGCAGKEVYIRLNGASEVRETTGFSVSGGNKTRTVRFTEYGSNMYSADRDACIFLGVCEEDEITVTLSLIQGRQISFDSVEALGYDAAAYRTAAEKLQTAAHMENIAWDGNVLSGDIASDTAGWLFLSVPYDEGWTAFADGKEAPLLRANSGFMAIELSAGEHEVSLEYETPWLKEGAVLSLVGVAAAAALTAVWAVSAKKSKTKA</sequence>